<dbReference type="Pfam" id="PF13456">
    <property type="entry name" value="RVT_3"/>
    <property type="match status" value="1"/>
</dbReference>
<dbReference type="CDD" id="cd06222">
    <property type="entry name" value="RNase_H_like"/>
    <property type="match status" value="1"/>
</dbReference>
<protein>
    <submittedName>
        <fullName evidence="3">Ribonuclease H protein</fullName>
    </submittedName>
</protein>
<gene>
    <name evidence="3" type="ORF">Sradi_7040300</name>
</gene>
<dbReference type="AlphaFoldDB" id="A0AAW2JBD1"/>
<dbReference type="Gene3D" id="3.30.420.10">
    <property type="entry name" value="Ribonuclease H-like superfamily/Ribonuclease H"/>
    <property type="match status" value="1"/>
</dbReference>
<dbReference type="InterPro" id="IPR026960">
    <property type="entry name" value="RVT-Znf"/>
</dbReference>
<dbReference type="Pfam" id="PF00078">
    <property type="entry name" value="RVT_1"/>
    <property type="match status" value="1"/>
</dbReference>
<dbReference type="PROSITE" id="PS50878">
    <property type="entry name" value="RT_POL"/>
    <property type="match status" value="1"/>
</dbReference>
<dbReference type="InterPro" id="IPR036397">
    <property type="entry name" value="RNaseH_sf"/>
</dbReference>
<dbReference type="InterPro" id="IPR044730">
    <property type="entry name" value="RNase_H-like_dom_plant"/>
</dbReference>
<dbReference type="SUPFAM" id="SSF53098">
    <property type="entry name" value="Ribonuclease H-like"/>
    <property type="match status" value="1"/>
</dbReference>
<dbReference type="GO" id="GO:0003676">
    <property type="term" value="F:nucleic acid binding"/>
    <property type="evidence" value="ECO:0007669"/>
    <property type="project" value="InterPro"/>
</dbReference>
<feature type="domain" description="RNase H type-1" evidence="2">
    <location>
        <begin position="554"/>
        <end position="683"/>
    </location>
</feature>
<evidence type="ECO:0000259" key="2">
    <source>
        <dbReference type="PROSITE" id="PS50879"/>
    </source>
</evidence>
<evidence type="ECO:0000313" key="3">
    <source>
        <dbReference type="EMBL" id="KAL0290873.1"/>
    </source>
</evidence>
<organism evidence="3">
    <name type="scientific">Sesamum radiatum</name>
    <name type="common">Black benniseed</name>
    <dbReference type="NCBI Taxonomy" id="300843"/>
    <lineage>
        <taxon>Eukaryota</taxon>
        <taxon>Viridiplantae</taxon>
        <taxon>Streptophyta</taxon>
        <taxon>Embryophyta</taxon>
        <taxon>Tracheophyta</taxon>
        <taxon>Spermatophyta</taxon>
        <taxon>Magnoliopsida</taxon>
        <taxon>eudicotyledons</taxon>
        <taxon>Gunneridae</taxon>
        <taxon>Pentapetalae</taxon>
        <taxon>asterids</taxon>
        <taxon>lamiids</taxon>
        <taxon>Lamiales</taxon>
        <taxon>Pedaliaceae</taxon>
        <taxon>Sesamum</taxon>
    </lineage>
</organism>
<dbReference type="InterPro" id="IPR012337">
    <property type="entry name" value="RNaseH-like_sf"/>
</dbReference>
<dbReference type="PANTHER" id="PTHR33116:SF80">
    <property type="entry name" value="REVERSE TRANSCRIPTASE ZINC-BINDING DOMAIN-CONTAINING PROTEIN"/>
    <property type="match status" value="1"/>
</dbReference>
<dbReference type="InterPro" id="IPR002156">
    <property type="entry name" value="RNaseH_domain"/>
</dbReference>
<proteinExistence type="predicted"/>
<accession>A0AAW2JBD1</accession>
<dbReference type="GO" id="GO:0004523">
    <property type="term" value="F:RNA-DNA hybrid ribonuclease activity"/>
    <property type="evidence" value="ECO:0007669"/>
    <property type="project" value="InterPro"/>
</dbReference>
<sequence length="863" mass="97838">MIHHLDLRYKNSNLVIKLDMSKAYDRVSWAFLLNVMEKMGFPTRFLGLIKQAIKNCWFTVLVNGETAGFFKSTQGLRQGDPISPALFILAAEAFSKGLDLLFSMHPDMYYQTKCAIKPSHLSYADDVVIFTNCKEDGLARLMQFLNRYEIMSGQRINYDKSAFIPGKKASLIAQRIKNITGFTMKTLPITYLGAPLYKGNKRKLLYVDLIDKIRAKIAGWEQCYLSYGGRLQLIKTVLASMPIYLLQVLNPPVSILQKIEQIFAKFFWGSTTEQKKIHWTKWSNVCYPIEEGGLGIRNLRDMVTAFSYKLWWRLRLNNSLWSQFTISKYCQGFSPSISKLFDTDSSIWKRMCTIRTEAQANIFWSLGDGNVSFWYDWWLPEGILANLVGAQCNLHIPVNWFWHEHEWDRQKLQQAVPQHIIDLITEVPINIYQSDYLHWRLSKHSEFTTKSAWNEIRDQQPVQQLYKSFWSKLLIPNISVFAWRLIHNWIPVDERLKEKGITLASKCLCCEDTETIPHLFLHNAHSLEAWGFFASKFQKAQRQKATTVHWRKPQDGWYKLNTDGASKGNPGISGAGGILRDQLGKVIFAFQEPLGIATNTHAELSAIHRGLQICISRGLRKVWIETDATAIIKLISAPQRGAWNLQANLQNISKILNQMEHKISHIFREGNQVADFLANQACSIQQLCIFHEDTIPGKVKGRGFLSSSWKAALMLLFCAAAAKVSLAAAGERLGSESGEVGCLMLQRGAVSSGVFIRWSGLLKLLLDGWSQSCNCCCRAETTAKVLKLLLQSSFSCLSAETVSEQFQTAVGVSSGQVLVGSDDSSVVAETFWTHGIIATNFALATSHFVRTLLPFSLCLWFTL</sequence>
<name>A0AAW2JBD1_SESRA</name>
<dbReference type="SUPFAM" id="SSF56672">
    <property type="entry name" value="DNA/RNA polymerases"/>
    <property type="match status" value="1"/>
</dbReference>
<evidence type="ECO:0000259" key="1">
    <source>
        <dbReference type="PROSITE" id="PS50878"/>
    </source>
</evidence>
<reference evidence="3" key="1">
    <citation type="submission" date="2020-06" db="EMBL/GenBank/DDBJ databases">
        <authorList>
            <person name="Li T."/>
            <person name="Hu X."/>
            <person name="Zhang T."/>
            <person name="Song X."/>
            <person name="Zhang H."/>
            <person name="Dai N."/>
            <person name="Sheng W."/>
            <person name="Hou X."/>
            <person name="Wei L."/>
        </authorList>
    </citation>
    <scope>NUCLEOTIDE SEQUENCE</scope>
    <source>
        <strain evidence="3">G02</strain>
        <tissue evidence="3">Leaf</tissue>
    </source>
</reference>
<comment type="caution">
    <text evidence="3">The sequence shown here is derived from an EMBL/GenBank/DDBJ whole genome shotgun (WGS) entry which is preliminary data.</text>
</comment>
<dbReference type="CDD" id="cd01650">
    <property type="entry name" value="RT_nLTR_like"/>
    <property type="match status" value="1"/>
</dbReference>
<dbReference type="PROSITE" id="PS50879">
    <property type="entry name" value="RNASE_H_1"/>
    <property type="match status" value="1"/>
</dbReference>
<dbReference type="PANTHER" id="PTHR33116">
    <property type="entry name" value="REVERSE TRANSCRIPTASE ZINC-BINDING DOMAIN-CONTAINING PROTEIN-RELATED-RELATED"/>
    <property type="match status" value="1"/>
</dbReference>
<reference evidence="3" key="2">
    <citation type="journal article" date="2024" name="Plant">
        <title>Genomic evolution and insights into agronomic trait innovations of Sesamum species.</title>
        <authorList>
            <person name="Miao H."/>
            <person name="Wang L."/>
            <person name="Qu L."/>
            <person name="Liu H."/>
            <person name="Sun Y."/>
            <person name="Le M."/>
            <person name="Wang Q."/>
            <person name="Wei S."/>
            <person name="Zheng Y."/>
            <person name="Lin W."/>
            <person name="Duan Y."/>
            <person name="Cao H."/>
            <person name="Xiong S."/>
            <person name="Wang X."/>
            <person name="Wei L."/>
            <person name="Li C."/>
            <person name="Ma Q."/>
            <person name="Ju M."/>
            <person name="Zhao R."/>
            <person name="Li G."/>
            <person name="Mu C."/>
            <person name="Tian Q."/>
            <person name="Mei H."/>
            <person name="Zhang T."/>
            <person name="Gao T."/>
            <person name="Zhang H."/>
        </authorList>
    </citation>
    <scope>NUCLEOTIDE SEQUENCE</scope>
    <source>
        <strain evidence="3">G02</strain>
    </source>
</reference>
<dbReference type="EMBL" id="JACGWJ010000582">
    <property type="protein sequence ID" value="KAL0290873.1"/>
    <property type="molecule type" value="Genomic_DNA"/>
</dbReference>
<dbReference type="InterPro" id="IPR000477">
    <property type="entry name" value="RT_dom"/>
</dbReference>
<feature type="domain" description="Reverse transcriptase" evidence="1">
    <location>
        <begin position="1"/>
        <end position="184"/>
    </location>
</feature>
<dbReference type="Pfam" id="PF13966">
    <property type="entry name" value="zf-RVT"/>
    <property type="match status" value="1"/>
</dbReference>
<dbReference type="InterPro" id="IPR043502">
    <property type="entry name" value="DNA/RNA_pol_sf"/>
</dbReference>